<proteinExistence type="predicted"/>
<dbReference type="Gene3D" id="3.30.70.120">
    <property type="match status" value="1"/>
</dbReference>
<dbReference type="SUPFAM" id="SSF54913">
    <property type="entry name" value="GlnB-like"/>
    <property type="match status" value="2"/>
</dbReference>
<dbReference type="EMBL" id="FJNE01000006">
    <property type="protein sequence ID" value="CZQ96171.1"/>
    <property type="molecule type" value="Genomic_DNA"/>
</dbReference>
<dbReference type="InterPro" id="IPR015867">
    <property type="entry name" value="N-reg_PII/ATP_PRibTrfase_C"/>
</dbReference>
<keyword evidence="2" id="KW-1185">Reference proteome</keyword>
<name>A0A143YUD0_9LACT</name>
<sequence length="221" mass="23292">MSVQLEKDGFYDVIFVIVNIGKASKVLTEAKKKGITGGTIFSASGTVSSNLLRTIGFQEVKKEILFMVSSRENTLPAIEHISTLFEFEQPNRGILFSTPVAHLLGTHGELLILDVQAAPSVSRHECFLTVAPAGSSDAVVAAASSAGSRGGTFFHGQGVLTDPLQILFGIGLDTGQDIIMNLVASSVAGAVEAAIVECLQLDEPGNGILFSFDAENVRGIR</sequence>
<dbReference type="Proteomes" id="UP000242754">
    <property type="component" value="Unassembled WGS sequence"/>
</dbReference>
<organism evidence="1 2">
    <name type="scientific">Trichococcus palustris</name>
    <dbReference type="NCBI Taxonomy" id="140314"/>
    <lineage>
        <taxon>Bacteria</taxon>
        <taxon>Bacillati</taxon>
        <taxon>Bacillota</taxon>
        <taxon>Bacilli</taxon>
        <taxon>Lactobacillales</taxon>
        <taxon>Carnobacteriaceae</taxon>
        <taxon>Trichococcus</taxon>
    </lineage>
</organism>
<evidence type="ECO:0000313" key="2">
    <source>
        <dbReference type="Proteomes" id="UP000242754"/>
    </source>
</evidence>
<evidence type="ECO:0000313" key="1">
    <source>
        <dbReference type="EMBL" id="CZQ96171.1"/>
    </source>
</evidence>
<gene>
    <name evidence="1" type="ORF">Tpal_1966</name>
</gene>
<reference evidence="1 2" key="1">
    <citation type="submission" date="2016-02" db="EMBL/GenBank/DDBJ databases">
        <authorList>
            <person name="Wen L."/>
            <person name="He K."/>
            <person name="Yang H."/>
        </authorList>
    </citation>
    <scope>NUCLEOTIDE SEQUENCE [LARGE SCALE GENOMIC DNA]</scope>
    <source>
        <strain evidence="1">Trichococcus palustris</strain>
    </source>
</reference>
<dbReference type="InterPro" id="IPR011322">
    <property type="entry name" value="N-reg_PII-like_a/b"/>
</dbReference>
<dbReference type="STRING" id="140314.SAMN04488076_1043"/>
<dbReference type="RefSeq" id="WP_087033533.1">
    <property type="nucleotide sequence ID" value="NZ_FJNE01000006.1"/>
</dbReference>
<dbReference type="AlphaFoldDB" id="A0A143YUD0"/>
<accession>A0A143YUD0</accession>
<dbReference type="OrthoDB" id="9803021at2"/>
<protein>
    <submittedName>
        <fullName evidence="1">Uncharacterized protein</fullName>
    </submittedName>
</protein>